<dbReference type="InterPro" id="IPR007936">
    <property type="entry name" value="VapE-like_dom"/>
</dbReference>
<evidence type="ECO:0000313" key="2">
    <source>
        <dbReference type="EMBL" id="CED93937.1"/>
    </source>
</evidence>
<gene>
    <name evidence="2" type="ORF">CRIB_1328</name>
</gene>
<sequence length="819" mass="95768">MGDIMKYDKIINVAIGKSRKELNYVNLKLPYSEFIDKYIKNTKYTNETYKEYINFPKDIQDNIKDVGGFVGGNLKDGKRRKDTIINRSLITLDVDFGYEGMIEDLEKNIDFGMCIYTTHKHTKKSPRFRIIIPLKNEVDPIQYEAISRKIAFDIGIDYFDDTTYSPSRLMYFPSTSKDGEYVFKLIDKDFLDPSYILNKYNDCKDESSLDNFSKSNSKLDSLHNNIKENPMLKDNIIGAFCRAYNVYDVIDKFLYDVYKKGDTKDRYTYINGSTSNGMVIYENGNFAYSHHSTDVCCDKLCNSFDLVRLHKFSHLDTNLSKELPINKLPSYTKMIEFISKDEKVMLELGQSKLKNAINDFSSLCNEDNKINKSDKNNKSDDTWTLKLEVDKNGLYKSSIKNIVTILENDKNLKGKIAYNLFSNRTIIKGDLPWKKLVDKENGDVWQDSDDANLRMYLDVVYKIRSPQRIYDGISIIEKRNEYHPVRDYLNSLKWDNVSRLDNLMIDYLGAENSDYTKAITRKMLVAAVTRIFKPGTKFDYMMVLVGKQGLGKSHIISLLGKNWYSDSINTVQGKEAYEQLQNAWILEMAELSATKKAEAESVKHFISKTEDSYRQAYGRRVETFKRQCVFFGTTNEIEFLKDRTGNRRYWPLMVGVNKPKKNLFEDLNKHEIDMIWAEAMHFYKKGEKLILEGDIQKQATMQQEKHLEGNSKEGMIKEYLDIKLPKNWYNMDIYERRRYISESEFLRVDNDCILREKVCSVEVWVELFGGDIKNFHRGNAMEINEILRRLEGWESLKEGQGKLRFGKFYGTQRAFLRKQ</sequence>
<feature type="domain" description="Virulence-associated protein E-like" evidence="1">
    <location>
        <begin position="489"/>
        <end position="706"/>
    </location>
</feature>
<evidence type="ECO:0000259" key="1">
    <source>
        <dbReference type="Pfam" id="PF05272"/>
    </source>
</evidence>
<dbReference type="Proteomes" id="UP000245622">
    <property type="component" value="Chromosome 1"/>
</dbReference>
<protein>
    <submittedName>
        <fullName evidence="2">Virulence-associated protein E</fullName>
    </submittedName>
</protein>
<dbReference type="Pfam" id="PF05272">
    <property type="entry name" value="VapE-like_dom"/>
    <property type="match status" value="1"/>
</dbReference>
<keyword evidence="3" id="KW-1185">Reference proteome</keyword>
<name>A0A1V1I1D5_9FIRM</name>
<reference evidence="2 3" key="1">
    <citation type="submission" date="2014-04" db="EMBL/GenBank/DDBJ databases">
        <authorList>
            <person name="Hornung B.V."/>
        </authorList>
    </citation>
    <scope>NUCLEOTIDE SEQUENCE [LARGE SCALE GENOMIC DNA]</scope>
    <source>
        <strain evidence="2 3">CRIB</strain>
    </source>
</reference>
<proteinExistence type="predicted"/>
<accession>A0A1V1I1D5</accession>
<evidence type="ECO:0000313" key="3">
    <source>
        <dbReference type="Proteomes" id="UP000245622"/>
    </source>
</evidence>
<dbReference type="KEGG" id="ril:CRIB_1328"/>
<dbReference type="PANTHER" id="PTHR34985">
    <property type="entry name" value="SLR0554 PROTEIN"/>
    <property type="match status" value="1"/>
</dbReference>
<dbReference type="AlphaFoldDB" id="A0A1V1I1D5"/>
<organism evidence="2 3">
    <name type="scientific">Romboutsia ilealis</name>
    <dbReference type="NCBI Taxonomy" id="1115758"/>
    <lineage>
        <taxon>Bacteria</taxon>
        <taxon>Bacillati</taxon>
        <taxon>Bacillota</taxon>
        <taxon>Clostridia</taxon>
        <taxon>Peptostreptococcales</taxon>
        <taxon>Peptostreptococcaceae</taxon>
        <taxon>Romboutsia</taxon>
    </lineage>
</organism>
<dbReference type="EMBL" id="LN555523">
    <property type="protein sequence ID" value="CED93937.1"/>
    <property type="molecule type" value="Genomic_DNA"/>
</dbReference>
<dbReference type="PANTHER" id="PTHR34985:SF1">
    <property type="entry name" value="SLR0554 PROTEIN"/>
    <property type="match status" value="1"/>
</dbReference>